<proteinExistence type="predicted"/>
<evidence type="ECO:0000313" key="2">
    <source>
        <dbReference type="Proteomes" id="UP000626092"/>
    </source>
</evidence>
<keyword evidence="2" id="KW-1185">Reference proteome</keyword>
<organism evidence="1 2">
    <name type="scientific">Rhododendron simsii</name>
    <name type="common">Sims's rhododendron</name>
    <dbReference type="NCBI Taxonomy" id="118357"/>
    <lineage>
        <taxon>Eukaryota</taxon>
        <taxon>Viridiplantae</taxon>
        <taxon>Streptophyta</taxon>
        <taxon>Embryophyta</taxon>
        <taxon>Tracheophyta</taxon>
        <taxon>Spermatophyta</taxon>
        <taxon>Magnoliopsida</taxon>
        <taxon>eudicotyledons</taxon>
        <taxon>Gunneridae</taxon>
        <taxon>Pentapetalae</taxon>
        <taxon>asterids</taxon>
        <taxon>Ericales</taxon>
        <taxon>Ericaceae</taxon>
        <taxon>Ericoideae</taxon>
        <taxon>Rhodoreae</taxon>
        <taxon>Rhododendron</taxon>
    </lineage>
</organism>
<reference evidence="1" key="1">
    <citation type="submission" date="2019-11" db="EMBL/GenBank/DDBJ databases">
        <authorList>
            <person name="Liu Y."/>
            <person name="Hou J."/>
            <person name="Li T.-Q."/>
            <person name="Guan C.-H."/>
            <person name="Wu X."/>
            <person name="Wu H.-Z."/>
            <person name="Ling F."/>
            <person name="Zhang R."/>
            <person name="Shi X.-G."/>
            <person name="Ren J.-P."/>
            <person name="Chen E.-F."/>
            <person name="Sun J.-M."/>
        </authorList>
    </citation>
    <scope>NUCLEOTIDE SEQUENCE</scope>
    <source>
        <strain evidence="1">Adult_tree_wgs_1</strain>
        <tissue evidence="1">Leaves</tissue>
    </source>
</reference>
<accession>A0A834LA82</accession>
<dbReference type="Proteomes" id="UP000626092">
    <property type="component" value="Unassembled WGS sequence"/>
</dbReference>
<name>A0A834LA82_RHOSS</name>
<dbReference type="AlphaFoldDB" id="A0A834LA82"/>
<protein>
    <submittedName>
        <fullName evidence="1">Uncharacterized protein</fullName>
    </submittedName>
</protein>
<gene>
    <name evidence="1" type="ORF">RHSIM_Rhsim11G0192200</name>
</gene>
<evidence type="ECO:0000313" key="1">
    <source>
        <dbReference type="EMBL" id="KAF7126564.1"/>
    </source>
</evidence>
<dbReference type="EMBL" id="WJXA01000011">
    <property type="protein sequence ID" value="KAF7126564.1"/>
    <property type="molecule type" value="Genomic_DNA"/>
</dbReference>
<sequence>MLTFTSSEALLPDKGAVHEPKLLLILFSGDRTLFDTVAPLLNIAGKDLQLALGLSEFVCQPTPNEATAKEKVVNLAALVTRTSSSIKL</sequence>
<comment type="caution">
    <text evidence="1">The sequence shown here is derived from an EMBL/GenBank/DDBJ whole genome shotgun (WGS) entry which is preliminary data.</text>
</comment>